<dbReference type="PANTHER" id="PTHR37984:SF5">
    <property type="entry name" value="PROTEIN NYNRIN-LIKE"/>
    <property type="match status" value="1"/>
</dbReference>
<evidence type="ECO:0000313" key="1">
    <source>
        <dbReference type="EMBL" id="GFD29062.1"/>
    </source>
</evidence>
<dbReference type="Gene3D" id="3.10.10.10">
    <property type="entry name" value="HIV Type 1 Reverse Transcriptase, subunit A, domain 1"/>
    <property type="match status" value="1"/>
</dbReference>
<reference evidence="1" key="1">
    <citation type="journal article" date="2019" name="Sci. Rep.">
        <title>Draft genome of Tanacetum cinerariifolium, the natural source of mosquito coil.</title>
        <authorList>
            <person name="Yamashiro T."/>
            <person name="Shiraishi A."/>
            <person name="Satake H."/>
            <person name="Nakayama K."/>
        </authorList>
    </citation>
    <scope>NUCLEOTIDE SEQUENCE</scope>
</reference>
<evidence type="ECO:0008006" key="2">
    <source>
        <dbReference type="Google" id="ProtNLM"/>
    </source>
</evidence>
<dbReference type="InterPro" id="IPR043128">
    <property type="entry name" value="Rev_trsase/Diguanyl_cyclase"/>
</dbReference>
<sequence>LIPTTPPISVRPYKHPPSQKDAVELMVKELLDSGVIRNNQSPFSSPIVMEHVHHLRKVLTVMKTHSLFAKLSKCTFATNSVEYLGHIISDKGVSSDISKVQAMQSWPVP</sequence>
<organism evidence="1">
    <name type="scientific">Tanacetum cinerariifolium</name>
    <name type="common">Dalmatian daisy</name>
    <name type="synonym">Chrysanthemum cinerariifolium</name>
    <dbReference type="NCBI Taxonomy" id="118510"/>
    <lineage>
        <taxon>Eukaryota</taxon>
        <taxon>Viridiplantae</taxon>
        <taxon>Streptophyta</taxon>
        <taxon>Embryophyta</taxon>
        <taxon>Tracheophyta</taxon>
        <taxon>Spermatophyta</taxon>
        <taxon>Magnoliopsida</taxon>
        <taxon>eudicotyledons</taxon>
        <taxon>Gunneridae</taxon>
        <taxon>Pentapetalae</taxon>
        <taxon>asterids</taxon>
        <taxon>campanulids</taxon>
        <taxon>Asterales</taxon>
        <taxon>Asteraceae</taxon>
        <taxon>Asteroideae</taxon>
        <taxon>Anthemideae</taxon>
        <taxon>Anthemidinae</taxon>
        <taxon>Tanacetum</taxon>
    </lineage>
</organism>
<dbReference type="AlphaFoldDB" id="A0A699V1H2"/>
<dbReference type="EMBL" id="BKCJ011391284">
    <property type="protein sequence ID" value="GFD29062.1"/>
    <property type="molecule type" value="Genomic_DNA"/>
</dbReference>
<dbReference type="InterPro" id="IPR043502">
    <property type="entry name" value="DNA/RNA_pol_sf"/>
</dbReference>
<accession>A0A699V1H2</accession>
<gene>
    <name evidence="1" type="ORF">Tci_901031</name>
</gene>
<feature type="non-terminal residue" evidence="1">
    <location>
        <position position="1"/>
    </location>
</feature>
<dbReference type="InterPro" id="IPR050951">
    <property type="entry name" value="Retrovirus_Pol_polyprotein"/>
</dbReference>
<comment type="caution">
    <text evidence="1">The sequence shown here is derived from an EMBL/GenBank/DDBJ whole genome shotgun (WGS) entry which is preliminary data.</text>
</comment>
<dbReference type="PANTHER" id="PTHR37984">
    <property type="entry name" value="PROTEIN CBG26694"/>
    <property type="match status" value="1"/>
</dbReference>
<name>A0A699V1H2_TANCI</name>
<protein>
    <recommendedName>
        <fullName evidence="2">Reverse transcriptase domain-containing protein</fullName>
    </recommendedName>
</protein>
<dbReference type="SUPFAM" id="SSF56672">
    <property type="entry name" value="DNA/RNA polymerases"/>
    <property type="match status" value="1"/>
</dbReference>
<proteinExistence type="predicted"/>
<dbReference type="Gene3D" id="3.30.70.270">
    <property type="match status" value="1"/>
</dbReference>